<evidence type="ECO:0000256" key="1">
    <source>
        <dbReference type="ARBA" id="ARBA00022729"/>
    </source>
</evidence>
<protein>
    <submittedName>
        <fullName evidence="6">Bifunctional metallophosphatase/5'-nucleotidase</fullName>
    </submittedName>
</protein>
<dbReference type="Pfam" id="PF00149">
    <property type="entry name" value="Metallophos"/>
    <property type="match status" value="1"/>
</dbReference>
<dbReference type="SUPFAM" id="SSF55816">
    <property type="entry name" value="5'-nucleotidase (syn. UDP-sugar hydrolase), C-terminal domain"/>
    <property type="match status" value="1"/>
</dbReference>
<dbReference type="GO" id="GO:0000166">
    <property type="term" value="F:nucleotide binding"/>
    <property type="evidence" value="ECO:0007669"/>
    <property type="project" value="UniProtKB-KW"/>
</dbReference>
<comment type="caution">
    <text evidence="6">The sequence shown here is derived from an EMBL/GenBank/DDBJ whole genome shotgun (WGS) entry which is preliminary data.</text>
</comment>
<keyword evidence="2" id="KW-0378">Hydrolase</keyword>
<evidence type="ECO:0000313" key="6">
    <source>
        <dbReference type="EMBL" id="RJG21503.1"/>
    </source>
</evidence>
<dbReference type="OrthoDB" id="9793179at2"/>
<dbReference type="InterPro" id="IPR006179">
    <property type="entry name" value="5_nucleotidase/apyrase"/>
</dbReference>
<dbReference type="EMBL" id="QYZD01000023">
    <property type="protein sequence ID" value="RJG21503.1"/>
    <property type="molecule type" value="Genomic_DNA"/>
</dbReference>
<dbReference type="InterPro" id="IPR008334">
    <property type="entry name" value="5'-Nucleotdase_C"/>
</dbReference>
<evidence type="ECO:0000313" key="7">
    <source>
        <dbReference type="Proteomes" id="UP000266177"/>
    </source>
</evidence>
<evidence type="ECO:0000259" key="4">
    <source>
        <dbReference type="Pfam" id="PF02872"/>
    </source>
</evidence>
<dbReference type="GO" id="GO:0009166">
    <property type="term" value="P:nucleotide catabolic process"/>
    <property type="evidence" value="ECO:0007669"/>
    <property type="project" value="InterPro"/>
</dbReference>
<accession>A0A3A3GHU6</accession>
<evidence type="ECO:0000259" key="3">
    <source>
        <dbReference type="Pfam" id="PF00149"/>
    </source>
</evidence>
<dbReference type="InterPro" id="IPR029052">
    <property type="entry name" value="Metallo-depent_PP-like"/>
</dbReference>
<dbReference type="AlphaFoldDB" id="A0A3A3GHU6"/>
<name>A0A3A3GHU6_PANTH</name>
<dbReference type="GO" id="GO:0008253">
    <property type="term" value="F:5'-nucleotidase activity"/>
    <property type="evidence" value="ECO:0007669"/>
    <property type="project" value="TreeGrafter"/>
</dbReference>
<reference evidence="6 7" key="1">
    <citation type="submission" date="2018-09" db="EMBL/GenBank/DDBJ databases">
        <title>Paenibacillus SK2017-BO5.</title>
        <authorList>
            <person name="Piskunova J.V."/>
            <person name="Dubiley S.A."/>
            <person name="Severinov K.V."/>
        </authorList>
    </citation>
    <scope>NUCLEOTIDE SEQUENCE [LARGE SCALE GENOMIC DNA]</scope>
    <source>
        <strain evidence="6 7">BO5</strain>
    </source>
</reference>
<proteinExistence type="inferred from homology"/>
<dbReference type="Pfam" id="PF02872">
    <property type="entry name" value="5_nucleotid_C"/>
    <property type="match status" value="1"/>
</dbReference>
<dbReference type="GO" id="GO:0030288">
    <property type="term" value="C:outer membrane-bounded periplasmic space"/>
    <property type="evidence" value="ECO:0007669"/>
    <property type="project" value="TreeGrafter"/>
</dbReference>
<gene>
    <name evidence="6" type="ORF">DQX05_20930</name>
    <name evidence="5" type="ORF">DQX05_22835</name>
</gene>
<dbReference type="PRINTS" id="PR01607">
    <property type="entry name" value="APYRASEFAMLY"/>
</dbReference>
<dbReference type="Gene3D" id="3.60.21.10">
    <property type="match status" value="1"/>
</dbReference>
<keyword evidence="1" id="KW-0732">Signal</keyword>
<dbReference type="Proteomes" id="UP000266177">
    <property type="component" value="Unassembled WGS sequence"/>
</dbReference>
<sequence length="483" mass="53347">MPSPQLNTSASILLLYTNDIHSHWNGAARLASLMSRYRQHCGEKIVLLDGGDHMDRAYMETEGTYGAANVRLMNRLGYDAAVIGNNEGLTFVPERLGQVYRSNARFPVLAANVTALSTGQRPDWLKPWVEMEREGIRIGIVGVTAPYVDYYRLLGWEVGEPISAVREALSALRPRVDLLVVLSHCGLTTDVRMAEETEGIDLILGGHSHHLLPDGHKVGRTWLLAAGKYGDHLGVAECRRAPSGEMELSVRCTPVTGELPDPIVEAELLQVRAEGTRTLSVPVAQVAEPLAVRYDRPSPLGQLLAQAIRDHTGADIGLVNAGQLLGDLPAGTVTEGILHTLCPSPINPVRMHLSGADVKQAIRESLHEECYGRVVRGYGFRGDQLGTLCVDGLQVEWTFDPSEPDEERIRLWFDGREVADNDRLVVGTIDMFVFGGGYPSLKNGQDITFFLPEMLRDILAVQLRKAEELRRCREDRLAIVHYR</sequence>
<evidence type="ECO:0000256" key="2">
    <source>
        <dbReference type="RuleBase" id="RU362119"/>
    </source>
</evidence>
<evidence type="ECO:0000313" key="5">
    <source>
        <dbReference type="EMBL" id="RJG21015.1"/>
    </source>
</evidence>
<dbReference type="EMBL" id="QYZD01000028">
    <property type="protein sequence ID" value="RJG21015.1"/>
    <property type="molecule type" value="Genomic_DNA"/>
</dbReference>
<dbReference type="CDD" id="cd00845">
    <property type="entry name" value="MPP_UshA_N_like"/>
    <property type="match status" value="1"/>
</dbReference>
<dbReference type="InterPro" id="IPR036907">
    <property type="entry name" value="5'-Nucleotdase_C_sf"/>
</dbReference>
<dbReference type="InterPro" id="IPR004843">
    <property type="entry name" value="Calcineurin-like_PHP"/>
</dbReference>
<keyword evidence="2" id="KW-0547">Nucleotide-binding</keyword>
<dbReference type="PANTHER" id="PTHR11575">
    <property type="entry name" value="5'-NUCLEOTIDASE-RELATED"/>
    <property type="match status" value="1"/>
</dbReference>
<dbReference type="GO" id="GO:0008768">
    <property type="term" value="F:UDP-sugar diphosphatase activity"/>
    <property type="evidence" value="ECO:0007669"/>
    <property type="project" value="TreeGrafter"/>
</dbReference>
<dbReference type="PANTHER" id="PTHR11575:SF23">
    <property type="entry name" value="5-NUCLEOTIDASE FAMILY PROTEIN"/>
    <property type="match status" value="1"/>
</dbReference>
<feature type="domain" description="5'-Nucleotidase C-terminal" evidence="4">
    <location>
        <begin position="291"/>
        <end position="437"/>
    </location>
</feature>
<dbReference type="Gene3D" id="3.90.780.10">
    <property type="entry name" value="5'-Nucleotidase, C-terminal domain"/>
    <property type="match status" value="1"/>
</dbReference>
<dbReference type="RefSeq" id="WP_119795422.1">
    <property type="nucleotide sequence ID" value="NZ_QYZD01000023.1"/>
</dbReference>
<organism evidence="6 7">
    <name type="scientific">Paenibacillus thiaminolyticus</name>
    <name type="common">Bacillus thiaminolyticus</name>
    <dbReference type="NCBI Taxonomy" id="49283"/>
    <lineage>
        <taxon>Bacteria</taxon>
        <taxon>Bacillati</taxon>
        <taxon>Bacillota</taxon>
        <taxon>Bacilli</taxon>
        <taxon>Bacillales</taxon>
        <taxon>Paenibacillaceae</taxon>
        <taxon>Paenibacillus</taxon>
    </lineage>
</organism>
<feature type="domain" description="Calcineurin-like phosphoesterase" evidence="3">
    <location>
        <begin position="15"/>
        <end position="210"/>
    </location>
</feature>
<comment type="similarity">
    <text evidence="2">Belongs to the 5'-nucleotidase family.</text>
</comment>
<dbReference type="SUPFAM" id="SSF56300">
    <property type="entry name" value="Metallo-dependent phosphatases"/>
    <property type="match status" value="1"/>
</dbReference>